<evidence type="ECO:0000313" key="2">
    <source>
        <dbReference type="EMBL" id="CAK9101092.1"/>
    </source>
</evidence>
<sequence>MDEEDSETLSPSLSPLGSEFEHIRRGRRPGAERPTGSFSGTSSGTPSGSSGEVSDPCVFFASDYGCSRGNQCGFCHRGHVRDDFMRPPKEKRRRMKQKIWQIVSQRNLDVEAIQPELQQLAQQHPYMRQLIQGFLDNLAQQRGCARIEGVVFSV</sequence>
<protein>
    <recommendedName>
        <fullName evidence="5">C3H1-type domain-containing protein</fullName>
    </recommendedName>
</protein>
<dbReference type="EMBL" id="CAXAMM010041773">
    <property type="protein sequence ID" value="CAK9101128.1"/>
    <property type="molecule type" value="Genomic_DNA"/>
</dbReference>
<keyword evidence="4" id="KW-1185">Reference proteome</keyword>
<feature type="region of interest" description="Disordered" evidence="1">
    <location>
        <begin position="1"/>
        <end position="52"/>
    </location>
</feature>
<comment type="caution">
    <text evidence="3">The sequence shown here is derived from an EMBL/GenBank/DDBJ whole genome shotgun (WGS) entry which is preliminary data.</text>
</comment>
<gene>
    <name evidence="2" type="ORF">SCF082_LOCUS47277</name>
    <name evidence="3" type="ORF">SCF082_LOCUS47295</name>
</gene>
<organism evidence="3 4">
    <name type="scientific">Durusdinium trenchii</name>
    <dbReference type="NCBI Taxonomy" id="1381693"/>
    <lineage>
        <taxon>Eukaryota</taxon>
        <taxon>Sar</taxon>
        <taxon>Alveolata</taxon>
        <taxon>Dinophyceae</taxon>
        <taxon>Suessiales</taxon>
        <taxon>Symbiodiniaceae</taxon>
        <taxon>Durusdinium</taxon>
    </lineage>
</organism>
<evidence type="ECO:0000256" key="1">
    <source>
        <dbReference type="SAM" id="MobiDB-lite"/>
    </source>
</evidence>
<reference evidence="3 4" key="1">
    <citation type="submission" date="2024-02" db="EMBL/GenBank/DDBJ databases">
        <authorList>
            <person name="Chen Y."/>
            <person name="Shah S."/>
            <person name="Dougan E. K."/>
            <person name="Thang M."/>
            <person name="Chan C."/>
        </authorList>
    </citation>
    <scope>NUCLEOTIDE SEQUENCE [LARGE SCALE GENOMIC DNA]</scope>
</reference>
<proteinExistence type="predicted"/>
<evidence type="ECO:0000313" key="3">
    <source>
        <dbReference type="EMBL" id="CAK9101128.1"/>
    </source>
</evidence>
<evidence type="ECO:0008006" key="5">
    <source>
        <dbReference type="Google" id="ProtNLM"/>
    </source>
</evidence>
<evidence type="ECO:0000313" key="4">
    <source>
        <dbReference type="Proteomes" id="UP001642464"/>
    </source>
</evidence>
<feature type="compositionally biased region" description="Low complexity" evidence="1">
    <location>
        <begin position="34"/>
        <end position="51"/>
    </location>
</feature>
<dbReference type="EMBL" id="CAXAMM010041762">
    <property type="protein sequence ID" value="CAK9101092.1"/>
    <property type="molecule type" value="Genomic_DNA"/>
</dbReference>
<name>A0ABP0RLA2_9DINO</name>
<dbReference type="Proteomes" id="UP001642464">
    <property type="component" value="Unassembled WGS sequence"/>
</dbReference>
<accession>A0ABP0RLA2</accession>